<dbReference type="PROSITE" id="PS00211">
    <property type="entry name" value="ABC_TRANSPORTER_1"/>
    <property type="match status" value="1"/>
</dbReference>
<evidence type="ECO:0000256" key="2">
    <source>
        <dbReference type="ARBA" id="ARBA00022692"/>
    </source>
</evidence>
<dbReference type="SUPFAM" id="SSF52540">
    <property type="entry name" value="P-loop containing nucleoside triphosphate hydrolases"/>
    <property type="match status" value="1"/>
</dbReference>
<evidence type="ECO:0000256" key="3">
    <source>
        <dbReference type="ARBA" id="ARBA00022741"/>
    </source>
</evidence>
<accession>A0A3N5Z619</accession>
<dbReference type="InterPro" id="IPR027417">
    <property type="entry name" value="P-loop_NTPase"/>
</dbReference>
<dbReference type="InterPro" id="IPR003593">
    <property type="entry name" value="AAA+_ATPase"/>
</dbReference>
<feature type="transmembrane region" description="Helical" evidence="7">
    <location>
        <begin position="63"/>
        <end position="85"/>
    </location>
</feature>
<keyword evidence="11" id="KW-1185">Reference proteome</keyword>
<dbReference type="InterPro" id="IPR039421">
    <property type="entry name" value="Type_1_exporter"/>
</dbReference>
<evidence type="ECO:0000313" key="11">
    <source>
        <dbReference type="Proteomes" id="UP000275281"/>
    </source>
</evidence>
<evidence type="ECO:0000256" key="5">
    <source>
        <dbReference type="ARBA" id="ARBA00022989"/>
    </source>
</evidence>
<dbReference type="SMART" id="SM00382">
    <property type="entry name" value="AAA"/>
    <property type="match status" value="1"/>
</dbReference>
<dbReference type="InterPro" id="IPR017871">
    <property type="entry name" value="ABC_transporter-like_CS"/>
</dbReference>
<proteinExistence type="predicted"/>
<gene>
    <name evidence="10" type="ORF">DRW07_13875</name>
</gene>
<dbReference type="Pfam" id="PF00005">
    <property type="entry name" value="ABC_tran"/>
    <property type="match status" value="1"/>
</dbReference>
<evidence type="ECO:0000313" key="10">
    <source>
        <dbReference type="EMBL" id="RPJ65894.1"/>
    </source>
</evidence>
<dbReference type="Pfam" id="PF00664">
    <property type="entry name" value="ABC_membrane"/>
    <property type="match status" value="1"/>
</dbReference>
<organism evidence="10 11">
    <name type="scientific">Alteromonas sediminis</name>
    <dbReference type="NCBI Taxonomy" id="2259342"/>
    <lineage>
        <taxon>Bacteria</taxon>
        <taxon>Pseudomonadati</taxon>
        <taxon>Pseudomonadota</taxon>
        <taxon>Gammaproteobacteria</taxon>
        <taxon>Alteromonadales</taxon>
        <taxon>Alteromonadaceae</taxon>
        <taxon>Alteromonas/Salinimonas group</taxon>
        <taxon>Alteromonas</taxon>
    </lineage>
</organism>
<dbReference type="Proteomes" id="UP000275281">
    <property type="component" value="Unassembled WGS sequence"/>
</dbReference>
<evidence type="ECO:0000256" key="1">
    <source>
        <dbReference type="ARBA" id="ARBA00004651"/>
    </source>
</evidence>
<feature type="transmembrane region" description="Helical" evidence="7">
    <location>
        <begin position="165"/>
        <end position="183"/>
    </location>
</feature>
<dbReference type="PROSITE" id="PS50893">
    <property type="entry name" value="ABC_TRANSPORTER_2"/>
    <property type="match status" value="1"/>
</dbReference>
<dbReference type="GO" id="GO:0005886">
    <property type="term" value="C:plasma membrane"/>
    <property type="evidence" value="ECO:0007669"/>
    <property type="project" value="UniProtKB-SubCell"/>
</dbReference>
<evidence type="ECO:0000256" key="6">
    <source>
        <dbReference type="ARBA" id="ARBA00023136"/>
    </source>
</evidence>
<keyword evidence="3" id="KW-0547">Nucleotide-binding</keyword>
<dbReference type="CDD" id="cd03228">
    <property type="entry name" value="ABCC_MRP_Like"/>
    <property type="match status" value="1"/>
</dbReference>
<dbReference type="RefSeq" id="WP_124028525.1">
    <property type="nucleotide sequence ID" value="NZ_JBHRSN010000007.1"/>
</dbReference>
<keyword evidence="5 7" id="KW-1133">Transmembrane helix</keyword>
<dbReference type="Gene3D" id="1.20.1560.10">
    <property type="entry name" value="ABC transporter type 1, transmembrane domain"/>
    <property type="match status" value="1"/>
</dbReference>
<evidence type="ECO:0000259" key="9">
    <source>
        <dbReference type="PROSITE" id="PS50929"/>
    </source>
</evidence>
<dbReference type="GO" id="GO:0015421">
    <property type="term" value="F:ABC-type oligopeptide transporter activity"/>
    <property type="evidence" value="ECO:0007669"/>
    <property type="project" value="TreeGrafter"/>
</dbReference>
<dbReference type="CDD" id="cd18551">
    <property type="entry name" value="ABC_6TM_LmrA_like"/>
    <property type="match status" value="1"/>
</dbReference>
<dbReference type="InterPro" id="IPR011527">
    <property type="entry name" value="ABC1_TM_dom"/>
</dbReference>
<dbReference type="InterPro" id="IPR003439">
    <property type="entry name" value="ABC_transporter-like_ATP-bd"/>
</dbReference>
<dbReference type="AlphaFoldDB" id="A0A3N5Z619"/>
<dbReference type="Gene3D" id="3.40.50.300">
    <property type="entry name" value="P-loop containing nucleotide triphosphate hydrolases"/>
    <property type="match status" value="1"/>
</dbReference>
<name>A0A3N5Z619_9ALTE</name>
<keyword evidence="6 7" id="KW-0472">Membrane</keyword>
<dbReference type="GO" id="GO:0005524">
    <property type="term" value="F:ATP binding"/>
    <property type="evidence" value="ECO:0007669"/>
    <property type="project" value="UniProtKB-KW"/>
</dbReference>
<dbReference type="PANTHER" id="PTHR43394">
    <property type="entry name" value="ATP-DEPENDENT PERMEASE MDL1, MITOCHONDRIAL"/>
    <property type="match status" value="1"/>
</dbReference>
<dbReference type="InterPro" id="IPR036640">
    <property type="entry name" value="ABC1_TM_sf"/>
</dbReference>
<protein>
    <submittedName>
        <fullName evidence="10">ABC transporter ATP-binding protein</fullName>
    </submittedName>
</protein>
<dbReference type="EMBL" id="RPOK01000004">
    <property type="protein sequence ID" value="RPJ65894.1"/>
    <property type="molecule type" value="Genomic_DNA"/>
</dbReference>
<sequence>MRTETATSPSGLMQLLKPHRPSNKQFSIMGLLVLITAVFELAIPLLSKFMIDNISQSTFEVSMIAALVAIVLLAAIFEGGLAWYGSHLGETTNKKLRFSVFSHLLHAQQSALNNEHSAELSARVVNDSMSIKSILAEDLIGFISGLVSIFAVVIIMFFLDWRLTLVLVACIVAGIVLITPLAMSMRGIGMAMQEAEAQLIANVSEWLRSAKTIKVHNASSQVLTSGQTLLDNAYHHAMRQARVLALIGPISNLILMVSMIAILATSAIWLADGSLTLGTVTAFLIYLFGLAFPIMAMGMFFSNVQRASGAAERMQKLLQIVKENTENGDSLAHINHLEVKALTYTVDEKTVLKNINWQLPTTGLSMIIGESGSGKSSFIQQLVGLYPETLDSVHINNKPLSAYCLNSVRAKIAWLEQQPSIFIGSVRDNLCIGLIQKPSDQDIIDVLSRVGLGEWLKKHDAGLDLLLSEQLNTLSGGERQRFALARALLRDPELLILDEPTSALDKESEQSIMQLLRSLANNICVLMVTHNRRLIEESDHVLCLKEGTQISTNPYGIPARGQ</sequence>
<feature type="transmembrane region" description="Helical" evidence="7">
    <location>
        <begin position="243"/>
        <end position="271"/>
    </location>
</feature>
<reference evidence="10 11" key="1">
    <citation type="submission" date="2018-11" db="EMBL/GenBank/DDBJ databases">
        <authorList>
            <person name="Ye M.-Q."/>
            <person name="Du Z.-J."/>
        </authorList>
    </citation>
    <scope>NUCLEOTIDE SEQUENCE [LARGE SCALE GENOMIC DNA]</scope>
    <source>
        <strain evidence="10 11">U0105</strain>
    </source>
</reference>
<dbReference type="GO" id="GO:0016887">
    <property type="term" value="F:ATP hydrolysis activity"/>
    <property type="evidence" value="ECO:0007669"/>
    <property type="project" value="InterPro"/>
</dbReference>
<dbReference type="SUPFAM" id="SSF90123">
    <property type="entry name" value="ABC transporter transmembrane region"/>
    <property type="match status" value="1"/>
</dbReference>
<evidence type="ECO:0000259" key="8">
    <source>
        <dbReference type="PROSITE" id="PS50893"/>
    </source>
</evidence>
<evidence type="ECO:0000256" key="4">
    <source>
        <dbReference type="ARBA" id="ARBA00022840"/>
    </source>
</evidence>
<comment type="caution">
    <text evidence="10">The sequence shown here is derived from an EMBL/GenBank/DDBJ whole genome shotgun (WGS) entry which is preliminary data.</text>
</comment>
<feature type="domain" description="ABC transporter" evidence="8">
    <location>
        <begin position="337"/>
        <end position="559"/>
    </location>
</feature>
<evidence type="ECO:0000256" key="7">
    <source>
        <dbReference type="SAM" id="Phobius"/>
    </source>
</evidence>
<keyword evidence="4 10" id="KW-0067">ATP-binding</keyword>
<comment type="subcellular location">
    <subcellularLocation>
        <location evidence="1">Cell membrane</location>
        <topology evidence="1">Multi-pass membrane protein</topology>
    </subcellularLocation>
</comment>
<feature type="transmembrane region" description="Helical" evidence="7">
    <location>
        <begin position="139"/>
        <end position="159"/>
    </location>
</feature>
<keyword evidence="2 7" id="KW-0812">Transmembrane</keyword>
<dbReference type="OrthoDB" id="9778547at2"/>
<feature type="transmembrane region" description="Helical" evidence="7">
    <location>
        <begin position="26"/>
        <end position="51"/>
    </location>
</feature>
<dbReference type="PROSITE" id="PS50929">
    <property type="entry name" value="ABC_TM1F"/>
    <property type="match status" value="1"/>
</dbReference>
<dbReference type="PANTHER" id="PTHR43394:SF1">
    <property type="entry name" value="ATP-BINDING CASSETTE SUB-FAMILY B MEMBER 10, MITOCHONDRIAL"/>
    <property type="match status" value="1"/>
</dbReference>
<feature type="domain" description="ABC transmembrane type-1" evidence="9">
    <location>
        <begin position="28"/>
        <end position="306"/>
    </location>
</feature>
<feature type="transmembrane region" description="Helical" evidence="7">
    <location>
        <begin position="283"/>
        <end position="304"/>
    </location>
</feature>